<keyword evidence="12" id="KW-1185">Reference proteome</keyword>
<dbReference type="Gene3D" id="3.30.565.10">
    <property type="entry name" value="Histidine kinase-like ATPase, C-terminal domain"/>
    <property type="match status" value="1"/>
</dbReference>
<dbReference type="CDD" id="cd16917">
    <property type="entry name" value="HATPase_UhpB-NarQ-NarX-like"/>
    <property type="match status" value="1"/>
</dbReference>
<dbReference type="EC" id="2.7.13.3" evidence="2"/>
<dbReference type="GO" id="GO:0005524">
    <property type="term" value="F:ATP binding"/>
    <property type="evidence" value="ECO:0007669"/>
    <property type="project" value="UniProtKB-KW"/>
</dbReference>
<sequence>MLRLRTSSLVARVVLTNGLLFALGTALLAFSPATVSSRPLVSEVVVLVVGLSTLILANALLVRRALQPLDRLVADVETVRSDAGAERVGEPVSGLGRTLAVAVNDLLARIESGNRERDLASLAGQEAESARIAQELHDGVGQSLTALLLELGRRDPPDDDLRERVRASLDEVRGVARQLRPHVLEDLGLRSALAALTTDLFGHGSTHVKRGIAPGLPELDEATELVVFRVAQEALTNVARHARADTVSISLSQRGDHLVLTVADDGVGIGPGANGTGIRGMRERAALVGGRLEVARRDGGTTVTLDVPVRRP</sequence>
<keyword evidence="9" id="KW-0812">Transmembrane</keyword>
<evidence type="ECO:0000256" key="7">
    <source>
        <dbReference type="ARBA" id="ARBA00022840"/>
    </source>
</evidence>
<keyword evidence="6 11" id="KW-0418">Kinase</keyword>
<organism evidence="11 12">
    <name type="scientific">Nocardioides marmoriginsengisoli</name>
    <dbReference type="NCBI Taxonomy" id="661483"/>
    <lineage>
        <taxon>Bacteria</taxon>
        <taxon>Bacillati</taxon>
        <taxon>Actinomycetota</taxon>
        <taxon>Actinomycetes</taxon>
        <taxon>Propionibacteriales</taxon>
        <taxon>Nocardioidaceae</taxon>
        <taxon>Nocardioides</taxon>
    </lineage>
</organism>
<evidence type="ECO:0000256" key="6">
    <source>
        <dbReference type="ARBA" id="ARBA00022777"/>
    </source>
</evidence>
<keyword evidence="3" id="KW-0597">Phosphoprotein</keyword>
<feature type="transmembrane region" description="Helical" evidence="9">
    <location>
        <begin position="44"/>
        <end position="62"/>
    </location>
</feature>
<dbReference type="SMART" id="SM00387">
    <property type="entry name" value="HATPase_c"/>
    <property type="match status" value="1"/>
</dbReference>
<keyword evidence="9" id="KW-1133">Transmembrane helix</keyword>
<dbReference type="GO" id="GO:0016020">
    <property type="term" value="C:membrane"/>
    <property type="evidence" value="ECO:0007669"/>
    <property type="project" value="InterPro"/>
</dbReference>
<evidence type="ECO:0000313" key="12">
    <source>
        <dbReference type="Proteomes" id="UP000267128"/>
    </source>
</evidence>
<dbReference type="GO" id="GO:0000155">
    <property type="term" value="F:phosphorelay sensor kinase activity"/>
    <property type="evidence" value="ECO:0007669"/>
    <property type="project" value="InterPro"/>
</dbReference>
<gene>
    <name evidence="11" type="ORF">EFK50_01995</name>
</gene>
<keyword evidence="4" id="KW-0808">Transferase</keyword>
<comment type="caution">
    <text evidence="11">The sequence shown here is derived from an EMBL/GenBank/DDBJ whole genome shotgun (WGS) entry which is preliminary data.</text>
</comment>
<name>A0A3N0CNB4_9ACTN</name>
<accession>A0A3N0CNB4</accession>
<comment type="catalytic activity">
    <reaction evidence="1">
        <text>ATP + protein L-histidine = ADP + protein N-phospho-L-histidine.</text>
        <dbReference type="EC" id="2.7.13.3"/>
    </reaction>
</comment>
<reference evidence="11 12" key="1">
    <citation type="submission" date="2018-11" db="EMBL/GenBank/DDBJ databases">
        <authorList>
            <person name="Li F."/>
        </authorList>
    </citation>
    <scope>NUCLEOTIDE SEQUENCE [LARGE SCALE GENOMIC DNA]</scope>
    <source>
        <strain evidence="11 12">Gsoil 097</strain>
    </source>
</reference>
<dbReference type="InterPro" id="IPR003594">
    <property type="entry name" value="HATPase_dom"/>
</dbReference>
<dbReference type="InterPro" id="IPR036890">
    <property type="entry name" value="HATPase_C_sf"/>
</dbReference>
<dbReference type="Pfam" id="PF02518">
    <property type="entry name" value="HATPase_c"/>
    <property type="match status" value="1"/>
</dbReference>
<evidence type="ECO:0000256" key="1">
    <source>
        <dbReference type="ARBA" id="ARBA00000085"/>
    </source>
</evidence>
<keyword evidence="9" id="KW-0472">Membrane</keyword>
<dbReference type="GO" id="GO:0046983">
    <property type="term" value="F:protein dimerization activity"/>
    <property type="evidence" value="ECO:0007669"/>
    <property type="project" value="InterPro"/>
</dbReference>
<proteinExistence type="predicted"/>
<dbReference type="PANTHER" id="PTHR24421">
    <property type="entry name" value="NITRATE/NITRITE SENSOR PROTEIN NARX-RELATED"/>
    <property type="match status" value="1"/>
</dbReference>
<feature type="transmembrane region" description="Helical" evidence="9">
    <location>
        <begin position="9"/>
        <end position="32"/>
    </location>
</feature>
<dbReference type="PANTHER" id="PTHR24421:SF10">
    <property type="entry name" value="NITRATE_NITRITE SENSOR PROTEIN NARQ"/>
    <property type="match status" value="1"/>
</dbReference>
<evidence type="ECO:0000256" key="9">
    <source>
        <dbReference type="SAM" id="Phobius"/>
    </source>
</evidence>
<protein>
    <recommendedName>
        <fullName evidence="2">histidine kinase</fullName>
        <ecNumber evidence="2">2.7.13.3</ecNumber>
    </recommendedName>
</protein>
<evidence type="ECO:0000256" key="3">
    <source>
        <dbReference type="ARBA" id="ARBA00022553"/>
    </source>
</evidence>
<feature type="domain" description="Histidine kinase/HSP90-like ATPase" evidence="10">
    <location>
        <begin position="222"/>
        <end position="311"/>
    </location>
</feature>
<dbReference type="Pfam" id="PF07730">
    <property type="entry name" value="HisKA_3"/>
    <property type="match status" value="1"/>
</dbReference>
<keyword evidence="8" id="KW-0902">Two-component regulatory system</keyword>
<dbReference type="RefSeq" id="WP_123225893.1">
    <property type="nucleotide sequence ID" value="NZ_RJSE01000003.1"/>
</dbReference>
<dbReference type="OrthoDB" id="144293at2"/>
<dbReference type="AlphaFoldDB" id="A0A3N0CNB4"/>
<evidence type="ECO:0000256" key="2">
    <source>
        <dbReference type="ARBA" id="ARBA00012438"/>
    </source>
</evidence>
<evidence type="ECO:0000256" key="5">
    <source>
        <dbReference type="ARBA" id="ARBA00022741"/>
    </source>
</evidence>
<dbReference type="InterPro" id="IPR050482">
    <property type="entry name" value="Sensor_HK_TwoCompSys"/>
</dbReference>
<evidence type="ECO:0000256" key="4">
    <source>
        <dbReference type="ARBA" id="ARBA00022679"/>
    </source>
</evidence>
<keyword evidence="7" id="KW-0067">ATP-binding</keyword>
<dbReference type="InterPro" id="IPR011712">
    <property type="entry name" value="Sig_transdc_His_kin_sub3_dim/P"/>
</dbReference>
<evidence type="ECO:0000256" key="8">
    <source>
        <dbReference type="ARBA" id="ARBA00023012"/>
    </source>
</evidence>
<keyword evidence="5" id="KW-0547">Nucleotide-binding</keyword>
<dbReference type="Gene3D" id="1.20.5.1930">
    <property type="match status" value="1"/>
</dbReference>
<dbReference type="SUPFAM" id="SSF55874">
    <property type="entry name" value="ATPase domain of HSP90 chaperone/DNA topoisomerase II/histidine kinase"/>
    <property type="match status" value="1"/>
</dbReference>
<evidence type="ECO:0000313" key="11">
    <source>
        <dbReference type="EMBL" id="RNL64791.1"/>
    </source>
</evidence>
<dbReference type="EMBL" id="RJSE01000003">
    <property type="protein sequence ID" value="RNL64791.1"/>
    <property type="molecule type" value="Genomic_DNA"/>
</dbReference>
<evidence type="ECO:0000259" key="10">
    <source>
        <dbReference type="SMART" id="SM00387"/>
    </source>
</evidence>
<dbReference type="Proteomes" id="UP000267128">
    <property type="component" value="Unassembled WGS sequence"/>
</dbReference>